<dbReference type="Pfam" id="PF14147">
    <property type="entry name" value="Spore_YhaL"/>
    <property type="match status" value="1"/>
</dbReference>
<organism evidence="2 3">
    <name type="scientific">Jeotgalibacillus malaysiensis</name>
    <dbReference type="NCBI Taxonomy" id="1508404"/>
    <lineage>
        <taxon>Bacteria</taxon>
        <taxon>Bacillati</taxon>
        <taxon>Bacillota</taxon>
        <taxon>Bacilli</taxon>
        <taxon>Bacillales</taxon>
        <taxon>Caryophanaceae</taxon>
        <taxon>Jeotgalibacillus</taxon>
    </lineage>
</organism>
<dbReference type="OrthoDB" id="2454520at2"/>
<dbReference type="HOGENOM" id="CLU_195059_0_0_9"/>
<dbReference type="Proteomes" id="UP000031449">
    <property type="component" value="Chromosome"/>
</dbReference>
<protein>
    <recommendedName>
        <fullName evidence="4">SigE-dependent sporulation protein</fullName>
    </recommendedName>
</protein>
<keyword evidence="1" id="KW-1133">Transmembrane helix</keyword>
<sequence length="60" mass="7126">MFPIWIDLAIGGAVLSLVMFVKTAYQDKKQEKDFIEEHGKTYIQRMMKEKKKRLSAEYKD</sequence>
<evidence type="ECO:0000313" key="3">
    <source>
        <dbReference type="Proteomes" id="UP000031449"/>
    </source>
</evidence>
<gene>
    <name evidence="2" type="ORF">JMA_13350</name>
</gene>
<proteinExistence type="predicted"/>
<keyword evidence="3" id="KW-1185">Reference proteome</keyword>
<evidence type="ECO:0008006" key="4">
    <source>
        <dbReference type="Google" id="ProtNLM"/>
    </source>
</evidence>
<reference evidence="2 3" key="1">
    <citation type="submission" date="2014-08" db="EMBL/GenBank/DDBJ databases">
        <title>Complete genome of a marine bacteria Jeotgalibacillus malaysiensis.</title>
        <authorList>
            <person name="Yaakop A.S."/>
            <person name="Chan K.-G."/>
            <person name="Goh K.M."/>
        </authorList>
    </citation>
    <scope>NUCLEOTIDE SEQUENCE [LARGE SCALE GENOMIC DNA]</scope>
    <source>
        <strain evidence="2 3">D5</strain>
    </source>
</reference>
<feature type="transmembrane region" description="Helical" evidence="1">
    <location>
        <begin position="6"/>
        <end position="25"/>
    </location>
</feature>
<accession>A0A0B5APQ2</accession>
<dbReference type="BioCyc" id="JESP1508404:G14D9-10589-MONOMER"/>
<dbReference type="EMBL" id="CP009416">
    <property type="protein sequence ID" value="AJD90652.1"/>
    <property type="molecule type" value="Genomic_DNA"/>
</dbReference>
<evidence type="ECO:0000313" key="2">
    <source>
        <dbReference type="EMBL" id="AJD90652.1"/>
    </source>
</evidence>
<name>A0A0B5APQ2_9BACL</name>
<keyword evidence="1" id="KW-0472">Membrane</keyword>
<dbReference type="AlphaFoldDB" id="A0A0B5APQ2"/>
<dbReference type="KEGG" id="jeo:JMA_13350"/>
<keyword evidence="1" id="KW-0812">Transmembrane</keyword>
<evidence type="ECO:0000256" key="1">
    <source>
        <dbReference type="SAM" id="Phobius"/>
    </source>
</evidence>
<dbReference type="InterPro" id="IPR025428">
    <property type="entry name" value="Spore_YhaL"/>
</dbReference>